<name>A0ABN3A2S2_9ACTN</name>
<feature type="compositionally biased region" description="Pro residues" evidence="1">
    <location>
        <begin position="98"/>
        <end position="107"/>
    </location>
</feature>
<evidence type="ECO:0000313" key="3">
    <source>
        <dbReference type="Proteomes" id="UP001422759"/>
    </source>
</evidence>
<dbReference type="PANTHER" id="PTHR35526:SF3">
    <property type="entry name" value="ANTI-SIGMA-F FACTOR RSBW"/>
    <property type="match status" value="1"/>
</dbReference>
<evidence type="ECO:0000313" key="2">
    <source>
        <dbReference type="EMBL" id="GAA2152663.1"/>
    </source>
</evidence>
<reference evidence="2 3" key="1">
    <citation type="journal article" date="2019" name="Int. J. Syst. Evol. Microbiol.">
        <title>The Global Catalogue of Microorganisms (GCM) 10K type strain sequencing project: providing services to taxonomists for standard genome sequencing and annotation.</title>
        <authorList>
            <consortium name="The Broad Institute Genomics Platform"/>
            <consortium name="The Broad Institute Genome Sequencing Center for Infectious Disease"/>
            <person name="Wu L."/>
            <person name="Ma J."/>
        </authorList>
    </citation>
    <scope>NUCLEOTIDE SEQUENCE [LARGE SCALE GENOMIC DNA]</scope>
    <source>
        <strain evidence="2 3">JCM 14560</strain>
    </source>
</reference>
<keyword evidence="3" id="KW-1185">Reference proteome</keyword>
<dbReference type="InterPro" id="IPR036890">
    <property type="entry name" value="HATPase_C_sf"/>
</dbReference>
<dbReference type="PANTHER" id="PTHR35526">
    <property type="entry name" value="ANTI-SIGMA-F FACTOR RSBW-RELATED"/>
    <property type="match status" value="1"/>
</dbReference>
<organism evidence="2 3">
    <name type="scientific">Kitasatospora kazusensis</name>
    <dbReference type="NCBI Taxonomy" id="407974"/>
    <lineage>
        <taxon>Bacteria</taxon>
        <taxon>Bacillati</taxon>
        <taxon>Actinomycetota</taxon>
        <taxon>Actinomycetes</taxon>
        <taxon>Kitasatosporales</taxon>
        <taxon>Streptomycetaceae</taxon>
        <taxon>Kitasatospora</taxon>
    </lineage>
</organism>
<dbReference type="SUPFAM" id="SSF55874">
    <property type="entry name" value="ATPase domain of HSP90 chaperone/DNA topoisomerase II/histidine kinase"/>
    <property type="match status" value="1"/>
</dbReference>
<accession>A0ABN3A2S2</accession>
<dbReference type="CDD" id="cd16936">
    <property type="entry name" value="HATPase_RsbW-like"/>
    <property type="match status" value="1"/>
</dbReference>
<dbReference type="Proteomes" id="UP001422759">
    <property type="component" value="Unassembled WGS sequence"/>
</dbReference>
<evidence type="ECO:0000256" key="1">
    <source>
        <dbReference type="SAM" id="MobiDB-lite"/>
    </source>
</evidence>
<comment type="caution">
    <text evidence="2">The sequence shown here is derived from an EMBL/GenBank/DDBJ whole genome shotgun (WGS) entry which is preliminary data.</text>
</comment>
<dbReference type="EMBL" id="BAAANT010000035">
    <property type="protein sequence ID" value="GAA2152663.1"/>
    <property type="molecule type" value="Genomic_DNA"/>
</dbReference>
<sequence>MTRFNEGSPAGTVQTRRLALYGTDGAVQRCRDFSRQALLDWHWLPARDEERQALVEDLLLMVSELVTNACLHAPGGPAELRLSWDGTRLWAGASDDSPVPPRLSPHPDPARPGGHGLGDILGRLRERLDDEDAPGWATETG</sequence>
<dbReference type="Gene3D" id="3.30.565.10">
    <property type="entry name" value="Histidine kinase-like ATPase, C-terminal domain"/>
    <property type="match status" value="1"/>
</dbReference>
<evidence type="ECO:0008006" key="4">
    <source>
        <dbReference type="Google" id="ProtNLM"/>
    </source>
</evidence>
<gene>
    <name evidence="2" type="ORF">GCM10009760_49570</name>
</gene>
<feature type="region of interest" description="Disordered" evidence="1">
    <location>
        <begin position="91"/>
        <end position="120"/>
    </location>
</feature>
<dbReference type="RefSeq" id="WP_344468159.1">
    <property type="nucleotide sequence ID" value="NZ_BAAANT010000035.1"/>
</dbReference>
<dbReference type="InterPro" id="IPR050267">
    <property type="entry name" value="Anti-sigma-factor_SerPK"/>
</dbReference>
<proteinExistence type="predicted"/>
<protein>
    <recommendedName>
        <fullName evidence="4">ATP-binding protein</fullName>
    </recommendedName>
</protein>